<keyword evidence="4" id="KW-1185">Reference proteome</keyword>
<evidence type="ECO:0000256" key="2">
    <source>
        <dbReference type="SAM" id="SignalP"/>
    </source>
</evidence>
<feature type="transmembrane region" description="Helical" evidence="1">
    <location>
        <begin position="212"/>
        <end position="235"/>
    </location>
</feature>
<feature type="chain" id="PRO_5002868858" evidence="2">
    <location>
        <begin position="24"/>
        <end position="832"/>
    </location>
</feature>
<dbReference type="OMA" id="GYTCMQK"/>
<organism evidence="3 4">
    <name type="scientific">Thalassiosira pseudonana</name>
    <name type="common">Marine diatom</name>
    <name type="synonym">Cyclotella nana</name>
    <dbReference type="NCBI Taxonomy" id="35128"/>
    <lineage>
        <taxon>Eukaryota</taxon>
        <taxon>Sar</taxon>
        <taxon>Stramenopiles</taxon>
        <taxon>Ochrophyta</taxon>
        <taxon>Bacillariophyta</taxon>
        <taxon>Coscinodiscophyceae</taxon>
        <taxon>Thalassiosirophycidae</taxon>
        <taxon>Thalassiosirales</taxon>
        <taxon>Thalassiosiraceae</taxon>
        <taxon>Thalassiosira</taxon>
    </lineage>
</organism>
<feature type="transmembrane region" description="Helical" evidence="1">
    <location>
        <begin position="402"/>
        <end position="423"/>
    </location>
</feature>
<protein>
    <submittedName>
        <fullName evidence="3">Uncharacterized protein</fullName>
    </submittedName>
</protein>
<dbReference type="InParanoid" id="B8BZV3"/>
<feature type="signal peptide" evidence="2">
    <location>
        <begin position="1"/>
        <end position="23"/>
    </location>
</feature>
<dbReference type="InterPro" id="IPR040283">
    <property type="entry name" value="DDB_G0292058-like"/>
</dbReference>
<reference evidence="3 4" key="2">
    <citation type="journal article" date="2008" name="Nature">
        <title>The Phaeodactylum genome reveals the evolutionary history of diatom genomes.</title>
        <authorList>
            <person name="Bowler C."/>
            <person name="Allen A.E."/>
            <person name="Badger J.H."/>
            <person name="Grimwood J."/>
            <person name="Jabbari K."/>
            <person name="Kuo A."/>
            <person name="Maheswari U."/>
            <person name="Martens C."/>
            <person name="Maumus F."/>
            <person name="Otillar R.P."/>
            <person name="Rayko E."/>
            <person name="Salamov A."/>
            <person name="Vandepoele K."/>
            <person name="Beszteri B."/>
            <person name="Gruber A."/>
            <person name="Heijde M."/>
            <person name="Katinka M."/>
            <person name="Mock T."/>
            <person name="Valentin K."/>
            <person name="Verret F."/>
            <person name="Berges J.A."/>
            <person name="Brownlee C."/>
            <person name="Cadoret J.P."/>
            <person name="Chiovitti A."/>
            <person name="Choi C.J."/>
            <person name="Coesel S."/>
            <person name="De Martino A."/>
            <person name="Detter J.C."/>
            <person name="Durkin C."/>
            <person name="Falciatore A."/>
            <person name="Fournet J."/>
            <person name="Haruta M."/>
            <person name="Huysman M.J."/>
            <person name="Jenkins B.D."/>
            <person name="Jiroutova K."/>
            <person name="Jorgensen R.E."/>
            <person name="Joubert Y."/>
            <person name="Kaplan A."/>
            <person name="Kroger N."/>
            <person name="Kroth P.G."/>
            <person name="La Roche J."/>
            <person name="Lindquist E."/>
            <person name="Lommer M."/>
            <person name="Martin-Jezequel V."/>
            <person name="Lopez P.J."/>
            <person name="Lucas S."/>
            <person name="Mangogna M."/>
            <person name="McGinnis K."/>
            <person name="Medlin L.K."/>
            <person name="Montsant A."/>
            <person name="Oudot-Le Secq M.P."/>
            <person name="Napoli C."/>
            <person name="Obornik M."/>
            <person name="Parker M.S."/>
            <person name="Petit J.L."/>
            <person name="Porcel B.M."/>
            <person name="Poulsen N."/>
            <person name="Robison M."/>
            <person name="Rychlewski L."/>
            <person name="Rynearson T.A."/>
            <person name="Schmutz J."/>
            <person name="Shapiro H."/>
            <person name="Siaut M."/>
            <person name="Stanley M."/>
            <person name="Sussman M.R."/>
            <person name="Taylor A.R."/>
            <person name="Vardi A."/>
            <person name="von Dassow P."/>
            <person name="Vyverman W."/>
            <person name="Willis A."/>
            <person name="Wyrwicz L.S."/>
            <person name="Rokhsar D.S."/>
            <person name="Weissenbach J."/>
            <person name="Armbrust E.V."/>
            <person name="Green B.R."/>
            <person name="Van de Peer Y."/>
            <person name="Grigoriev I.V."/>
        </authorList>
    </citation>
    <scope>NUCLEOTIDE SEQUENCE [LARGE SCALE GENOMIC DNA]</scope>
    <source>
        <strain evidence="3 4">CCMP1335</strain>
    </source>
</reference>
<evidence type="ECO:0000313" key="3">
    <source>
        <dbReference type="EMBL" id="EED93411.1"/>
    </source>
</evidence>
<sequence>MKKLPAVVTIVLLCLEAKATAHARRLELDCPVDESADENNDQSYQGRFQSYSRGSLGRKLVESIRKKPESYYQDIVDNVVMLLCDVDNAGERCVDEGSSLAAKDAEQNCIIASDSQCPVGLCERQSNCYWNSVHEGQNRTTRFPPERYNAAETELYGTNNNSYARQIALFGIIGAVVAIVAFLIWIIFFVVRYLRFLCSTIQRKDSYRLYDIILPVVLYIIALVSIVIAASMAFVGNEDVSVGATNTFLHADGLIEDLLLFLGRSRLPLENIQSIVKRAALDAKGIFDGTDYVKRDAMQIVNSFVGFYELHSDGLVSSNSLVGFNQATAEFDEKVTPITDNVQEMLDTLELDLYDQADSIEASIFTAMQQLDSFYEQSLEWQNEVYYYEGQELGTRNVRRSAVMILFLVSLGIVLLGFLGLTLSRSRICSKVYHTIKLTGFVSSLLGTVALLSASATLCLTFVFHDACEVSGIVTRDFEPFVGDRISPAVNAAFNDTNLAVALNLTEKVDFEQKLEDGLIQIEMVNVSQAFQLVLEPLSQIQSALGSISGTALSVLNQATASNEFPCAFNDTYTKDTITHPWDLDRSTDDTPYTIRDNMGNPTSYDRIGLESSDDYMHRIYNKAGVCSEPSDCCIYEGPSSEFDCSSSVYADCDYGNNCAFPCENVQLGITEGYDALLMLYDKEQRMTADLGVVCPAELECPSSEFSSDFSSSTLVGSVEDYKVKITDTKESLVNLASTSVGGTMIEVEDFLCNMNVSFIERRYAFIKTDICGILFGGIAQINWALWLLGISLEVVAIVSHILAVRMKGLSQKGEESFDMLDLHLNRANVYA</sequence>
<dbReference type="KEGG" id="tps:THAPSDRAFT_22354"/>
<keyword evidence="1" id="KW-1133">Transmembrane helix</keyword>
<keyword evidence="1" id="KW-0472">Membrane</keyword>
<feature type="transmembrane region" description="Helical" evidence="1">
    <location>
        <begin position="784"/>
        <end position="805"/>
    </location>
</feature>
<accession>B8BZV3</accession>
<dbReference type="PaxDb" id="35128-Thaps22354"/>
<dbReference type="RefSeq" id="XP_002289874.1">
    <property type="nucleotide sequence ID" value="XM_002289838.1"/>
</dbReference>
<keyword evidence="2" id="KW-0732">Signal</keyword>
<dbReference type="EMBL" id="CM000641">
    <property type="protein sequence ID" value="EED93411.1"/>
    <property type="molecule type" value="Genomic_DNA"/>
</dbReference>
<name>B8BZV3_THAPS</name>
<keyword evidence="1" id="KW-0812">Transmembrane</keyword>
<dbReference type="HOGENOM" id="CLU_341176_0_0_1"/>
<evidence type="ECO:0000313" key="4">
    <source>
        <dbReference type="Proteomes" id="UP000001449"/>
    </source>
</evidence>
<dbReference type="GeneID" id="7448853"/>
<feature type="transmembrane region" description="Helical" evidence="1">
    <location>
        <begin position="444"/>
        <end position="464"/>
    </location>
</feature>
<reference evidence="3 4" key="1">
    <citation type="journal article" date="2004" name="Science">
        <title>The genome of the diatom Thalassiosira pseudonana: ecology, evolution, and metabolism.</title>
        <authorList>
            <person name="Armbrust E.V."/>
            <person name="Berges J.A."/>
            <person name="Bowler C."/>
            <person name="Green B.R."/>
            <person name="Martinez D."/>
            <person name="Putnam N.H."/>
            <person name="Zhou S."/>
            <person name="Allen A.E."/>
            <person name="Apt K.E."/>
            <person name="Bechner M."/>
            <person name="Brzezinski M.A."/>
            <person name="Chaal B.K."/>
            <person name="Chiovitti A."/>
            <person name="Davis A.K."/>
            <person name="Demarest M.S."/>
            <person name="Detter J.C."/>
            <person name="Glavina T."/>
            <person name="Goodstein D."/>
            <person name="Hadi M.Z."/>
            <person name="Hellsten U."/>
            <person name="Hildebrand M."/>
            <person name="Jenkins B.D."/>
            <person name="Jurka J."/>
            <person name="Kapitonov V.V."/>
            <person name="Kroger N."/>
            <person name="Lau W.W."/>
            <person name="Lane T.W."/>
            <person name="Larimer F.W."/>
            <person name="Lippmeier J.C."/>
            <person name="Lucas S."/>
            <person name="Medina M."/>
            <person name="Montsant A."/>
            <person name="Obornik M."/>
            <person name="Parker M.S."/>
            <person name="Palenik B."/>
            <person name="Pazour G.J."/>
            <person name="Richardson P.M."/>
            <person name="Rynearson T.A."/>
            <person name="Saito M.A."/>
            <person name="Schwartz D.C."/>
            <person name="Thamatrakoln K."/>
            <person name="Valentin K."/>
            <person name="Vardi A."/>
            <person name="Wilkerson F.P."/>
            <person name="Rokhsar D.S."/>
        </authorList>
    </citation>
    <scope>NUCLEOTIDE SEQUENCE [LARGE SCALE GENOMIC DNA]</scope>
    <source>
        <strain evidence="3 4">CCMP1335</strain>
    </source>
</reference>
<dbReference type="eggNOG" id="ENOG502R9E8">
    <property type="taxonomic scope" value="Eukaryota"/>
</dbReference>
<evidence type="ECO:0000256" key="1">
    <source>
        <dbReference type="SAM" id="Phobius"/>
    </source>
</evidence>
<proteinExistence type="predicted"/>
<gene>
    <name evidence="3" type="ORF">THAPSDRAFT_22354</name>
</gene>
<dbReference type="Proteomes" id="UP000001449">
    <property type="component" value="Chromosome 4"/>
</dbReference>
<dbReference type="AlphaFoldDB" id="B8BZV3"/>
<dbReference type="STRING" id="35128.B8BZV3"/>
<dbReference type="PANTHER" id="PTHR31414:SF18">
    <property type="entry name" value="TRANSMEMBRANE PROTEIN-RELATED"/>
    <property type="match status" value="1"/>
</dbReference>
<dbReference type="PANTHER" id="PTHR31414">
    <property type="entry name" value="TRANSMEMBRANE PROTEIN DDB_G0292058"/>
    <property type="match status" value="1"/>
</dbReference>
<feature type="transmembrane region" description="Helical" evidence="1">
    <location>
        <begin position="167"/>
        <end position="191"/>
    </location>
</feature>